<name>A0A1I7F042_9GAMM</name>
<feature type="domain" description="Glycosyl transferase family 1" evidence="1">
    <location>
        <begin position="193"/>
        <end position="352"/>
    </location>
</feature>
<dbReference type="STRING" id="463301.SAMN04487955_101139"/>
<sequence length="386" mass="43019">MRIALVSETWSPDINGVAHTLKQISNELRNRGHALQLIRPRPADGSHARADGMQAELQVRGISAPRYREVRFGMPGTRAISRLWREQRPDVIYLATQGPLGWSAQRAAHRLSIPVVGGWHTNFDHYCADYGLTWLTPLVRQRLRTFHNRCAATLVPTHQQANSLSDQGIDHLRVMARGIDGECFSPEKRDPALRQRWGVGAHEPVALHVGRLAPEKNLDQLRETFQTMLAARPDLRLIIVGDGPGRQALQKALPEAHFTGFINPQSLTRHYASADIFVFPSLSETWGNVVLEAMASGLAVVAYRHAAGDELIDNDVNGVSLATDDAEGFREAAAQLCLEPARYARLGRAARTRALSYRWSAITDDFLATLEFARESRHETTSPYHV</sequence>
<organism evidence="3 4">
    <name type="scientific">Halomonas korlensis</name>
    <dbReference type="NCBI Taxonomy" id="463301"/>
    <lineage>
        <taxon>Bacteria</taxon>
        <taxon>Pseudomonadati</taxon>
        <taxon>Pseudomonadota</taxon>
        <taxon>Gammaproteobacteria</taxon>
        <taxon>Oceanospirillales</taxon>
        <taxon>Halomonadaceae</taxon>
        <taxon>Halomonas</taxon>
    </lineage>
</organism>
<evidence type="ECO:0000313" key="3">
    <source>
        <dbReference type="EMBL" id="SFU29535.1"/>
    </source>
</evidence>
<proteinExistence type="predicted"/>
<dbReference type="Pfam" id="PF00534">
    <property type="entry name" value="Glycos_transf_1"/>
    <property type="match status" value="1"/>
</dbReference>
<dbReference type="OrthoDB" id="9802525at2"/>
<evidence type="ECO:0000259" key="2">
    <source>
        <dbReference type="Pfam" id="PF13439"/>
    </source>
</evidence>
<dbReference type="Gene3D" id="3.40.50.2000">
    <property type="entry name" value="Glycogen Phosphorylase B"/>
    <property type="match status" value="2"/>
</dbReference>
<protein>
    <submittedName>
        <fullName evidence="3">Glycosyltransferase involved in cell wall bisynthesis</fullName>
    </submittedName>
</protein>
<dbReference type="EMBL" id="FPBP01000001">
    <property type="protein sequence ID" value="SFU29535.1"/>
    <property type="molecule type" value="Genomic_DNA"/>
</dbReference>
<evidence type="ECO:0000259" key="1">
    <source>
        <dbReference type="Pfam" id="PF00534"/>
    </source>
</evidence>
<dbReference type="CDD" id="cd03814">
    <property type="entry name" value="GT4-like"/>
    <property type="match status" value="1"/>
</dbReference>
<dbReference type="PANTHER" id="PTHR45947:SF3">
    <property type="entry name" value="SULFOQUINOVOSYL TRANSFERASE SQD2"/>
    <property type="match status" value="1"/>
</dbReference>
<dbReference type="Proteomes" id="UP000198693">
    <property type="component" value="Unassembled WGS sequence"/>
</dbReference>
<accession>A0A1I7F042</accession>
<feature type="domain" description="Glycosyltransferase subfamily 4-like N-terminal" evidence="2">
    <location>
        <begin position="14"/>
        <end position="180"/>
    </location>
</feature>
<dbReference type="PANTHER" id="PTHR45947">
    <property type="entry name" value="SULFOQUINOVOSYL TRANSFERASE SQD2"/>
    <property type="match status" value="1"/>
</dbReference>
<dbReference type="InterPro" id="IPR050194">
    <property type="entry name" value="Glycosyltransferase_grp1"/>
</dbReference>
<dbReference type="RefSeq" id="WP_089791913.1">
    <property type="nucleotide sequence ID" value="NZ_FPBP01000001.1"/>
</dbReference>
<dbReference type="GO" id="GO:0016757">
    <property type="term" value="F:glycosyltransferase activity"/>
    <property type="evidence" value="ECO:0007669"/>
    <property type="project" value="InterPro"/>
</dbReference>
<dbReference type="InterPro" id="IPR001296">
    <property type="entry name" value="Glyco_trans_1"/>
</dbReference>
<gene>
    <name evidence="3" type="ORF">SAMN04487955_101139</name>
</gene>
<keyword evidence="4" id="KW-1185">Reference proteome</keyword>
<dbReference type="Pfam" id="PF13439">
    <property type="entry name" value="Glyco_transf_4"/>
    <property type="match status" value="1"/>
</dbReference>
<evidence type="ECO:0000313" key="4">
    <source>
        <dbReference type="Proteomes" id="UP000198693"/>
    </source>
</evidence>
<dbReference type="SUPFAM" id="SSF53756">
    <property type="entry name" value="UDP-Glycosyltransferase/glycogen phosphorylase"/>
    <property type="match status" value="1"/>
</dbReference>
<keyword evidence="3" id="KW-0808">Transferase</keyword>
<dbReference type="AlphaFoldDB" id="A0A1I7F042"/>
<reference evidence="4" key="1">
    <citation type="submission" date="2016-10" db="EMBL/GenBank/DDBJ databases">
        <authorList>
            <person name="Varghese N."/>
            <person name="Submissions S."/>
        </authorList>
    </citation>
    <scope>NUCLEOTIDE SEQUENCE [LARGE SCALE GENOMIC DNA]</scope>
    <source>
        <strain evidence="4">CGMCC 1.6981</strain>
    </source>
</reference>
<dbReference type="InterPro" id="IPR028098">
    <property type="entry name" value="Glyco_trans_4-like_N"/>
</dbReference>